<dbReference type="Proteomes" id="UP000198364">
    <property type="component" value="Unassembled WGS sequence"/>
</dbReference>
<keyword evidence="2" id="KW-1185">Reference proteome</keyword>
<evidence type="ECO:0000313" key="2">
    <source>
        <dbReference type="Proteomes" id="UP000198364"/>
    </source>
</evidence>
<comment type="caution">
    <text evidence="1">The sequence shown here is derived from an EMBL/GenBank/DDBJ whole genome shotgun (WGS) entry which is preliminary data.</text>
</comment>
<reference evidence="1 2" key="1">
    <citation type="submission" date="2017-05" db="EMBL/GenBank/DDBJ databases">
        <title>The genome sequence of Geobacillus uzenensis BGSC 92A1.</title>
        <authorList>
            <person name="Ramaloko W.T."/>
            <person name="Koen N."/>
            <person name="Polliack S."/>
            <person name="Aliyu H."/>
            <person name="Lebre P."/>
            <person name="Mohr T."/>
            <person name="Oswald F."/>
            <person name="Zwick M."/>
            <person name="Neumann A."/>
            <person name="Syldatk C."/>
            <person name="Cowan D."/>
            <person name="De Maayer P."/>
        </authorList>
    </citation>
    <scope>NUCLEOTIDE SEQUENCE [LARGE SCALE GENOMIC DNA]</scope>
    <source>
        <strain evidence="1 2">BGSC 92A1</strain>
    </source>
</reference>
<sequence length="69" mass="7680">MKGGTAFFALGVTVHHPSSEPIHVCNVSPLEKRKDGASLLVHLPAFPKDGEKHVFLREKETWRPSCFPN</sequence>
<proteinExistence type="predicted"/>
<accession>A0ABX4DHA7</accession>
<evidence type="ECO:0000313" key="1">
    <source>
        <dbReference type="EMBL" id="OXB88124.1"/>
    </source>
</evidence>
<dbReference type="EMBL" id="NEWL01000006">
    <property type="protein sequence ID" value="OXB88124.1"/>
    <property type="molecule type" value="Genomic_DNA"/>
</dbReference>
<organism evidence="1 2">
    <name type="scientific">Geobacillus uzenensis</name>
    <dbReference type="NCBI Taxonomy" id="129339"/>
    <lineage>
        <taxon>Bacteria</taxon>
        <taxon>Bacillati</taxon>
        <taxon>Bacillota</taxon>
        <taxon>Bacilli</taxon>
        <taxon>Bacillales</taxon>
        <taxon>Anoxybacillaceae</taxon>
        <taxon>Geobacillus</taxon>
    </lineage>
</organism>
<name>A0ABX4DHA7_9BACL</name>
<protein>
    <submittedName>
        <fullName evidence="1">Uncharacterized protein</fullName>
    </submittedName>
</protein>
<gene>
    <name evidence="1" type="ORF">B9L21_09650</name>
</gene>